<feature type="region of interest" description="Disordered" evidence="1">
    <location>
        <begin position="397"/>
        <end position="422"/>
    </location>
</feature>
<feature type="compositionally biased region" description="Basic residues" evidence="1">
    <location>
        <begin position="273"/>
        <end position="288"/>
    </location>
</feature>
<keyword evidence="3" id="KW-1185">Reference proteome</keyword>
<evidence type="ECO:0000313" key="2">
    <source>
        <dbReference type="EMBL" id="WVZ12059.1"/>
    </source>
</evidence>
<name>A0AAQ3NKF7_VIGMU</name>
<reference evidence="2 3" key="1">
    <citation type="journal article" date="2023" name="Life. Sci Alliance">
        <title>Evolutionary insights into 3D genome organization and epigenetic landscape of Vigna mungo.</title>
        <authorList>
            <person name="Junaid A."/>
            <person name="Singh B."/>
            <person name="Bhatia S."/>
        </authorList>
    </citation>
    <scope>NUCLEOTIDE SEQUENCE [LARGE SCALE GENOMIC DNA]</scope>
    <source>
        <strain evidence="2">Urdbean</strain>
    </source>
</reference>
<evidence type="ECO:0000256" key="1">
    <source>
        <dbReference type="SAM" id="MobiDB-lite"/>
    </source>
</evidence>
<feature type="compositionally biased region" description="Polar residues" evidence="1">
    <location>
        <begin position="405"/>
        <end position="422"/>
    </location>
</feature>
<evidence type="ECO:0000313" key="3">
    <source>
        <dbReference type="Proteomes" id="UP001374535"/>
    </source>
</evidence>
<sequence length="535" mass="60756">MTVVPSSSKDKRRRKSFKEKEVLWKALPHWVVHRAVCNLSLEEKVFFKGITSEKVIAMACELNVQPIFAWHTWWEHLRAQLLWRSLGFEGKQGDESLFGGGIEGRRRVKKKALAALTEAHNSNPQLQRANDDLKLQLQHMGGAKLIKENEYFGGEVYNEHIKSFHKGITQCAHFLDIPTDYEGYDVMKIVVDGKLLDIPSVGYTERPYWANSPSQCQFLLGSRPNASRVKFSPTGNFTFTPNLSIRAPFQVPPPLSQSSKTTGRLRQTQSVRSRTRRSRQKDRRRRHQGQSLRSQNIHRNILAPTVGPLEESRQALGINITNSDQHQEFSTKHKLHNMDHYLYMEHLQQDKKIGLPLSPLPLWAKGFPFQIEIFLHEEKGQAFFPSGIPLKHNMIDQEPDDSHTDASTTRFPSNVQLSQGSCTVPQSDTGAGPFNYQTMRSKTPPISTEPAQLLNLPHTMSPYTACSPRLTDSEGHGRCHLSPYGGYLHLRKITKAVTSQPSDCCDFGKCTISFQVIKPVRPEIVSQETRCTRQS</sequence>
<organism evidence="2 3">
    <name type="scientific">Vigna mungo</name>
    <name type="common">Black gram</name>
    <name type="synonym">Phaseolus mungo</name>
    <dbReference type="NCBI Taxonomy" id="3915"/>
    <lineage>
        <taxon>Eukaryota</taxon>
        <taxon>Viridiplantae</taxon>
        <taxon>Streptophyta</taxon>
        <taxon>Embryophyta</taxon>
        <taxon>Tracheophyta</taxon>
        <taxon>Spermatophyta</taxon>
        <taxon>Magnoliopsida</taxon>
        <taxon>eudicotyledons</taxon>
        <taxon>Gunneridae</taxon>
        <taxon>Pentapetalae</taxon>
        <taxon>rosids</taxon>
        <taxon>fabids</taxon>
        <taxon>Fabales</taxon>
        <taxon>Fabaceae</taxon>
        <taxon>Papilionoideae</taxon>
        <taxon>50 kb inversion clade</taxon>
        <taxon>NPAAA clade</taxon>
        <taxon>indigoferoid/millettioid clade</taxon>
        <taxon>Phaseoleae</taxon>
        <taxon>Vigna</taxon>
    </lineage>
</organism>
<dbReference type="Proteomes" id="UP001374535">
    <property type="component" value="Chromosome 5"/>
</dbReference>
<dbReference type="AlphaFoldDB" id="A0AAQ3NKF7"/>
<gene>
    <name evidence="2" type="ORF">V8G54_016589</name>
</gene>
<feature type="compositionally biased region" description="Polar residues" evidence="1">
    <location>
        <begin position="289"/>
        <end position="298"/>
    </location>
</feature>
<proteinExistence type="predicted"/>
<dbReference type="EMBL" id="CP144696">
    <property type="protein sequence ID" value="WVZ12059.1"/>
    <property type="molecule type" value="Genomic_DNA"/>
</dbReference>
<accession>A0AAQ3NKF7</accession>
<feature type="region of interest" description="Disordered" evidence="1">
    <location>
        <begin position="248"/>
        <end position="299"/>
    </location>
</feature>
<protein>
    <submittedName>
        <fullName evidence="2">Uncharacterized protein</fullName>
    </submittedName>
</protein>